<dbReference type="Proteomes" id="UP000467132">
    <property type="component" value="Unassembled WGS sequence"/>
</dbReference>
<accession>A0A845QYM4</accession>
<keyword evidence="1" id="KW-0472">Membrane</keyword>
<keyword evidence="3" id="KW-1185">Reference proteome</keyword>
<dbReference type="EMBL" id="QXXA01000013">
    <property type="protein sequence ID" value="NBI07585.1"/>
    <property type="molecule type" value="Genomic_DNA"/>
</dbReference>
<proteinExistence type="predicted"/>
<protein>
    <submittedName>
        <fullName evidence="2">Uncharacterized protein</fullName>
    </submittedName>
</protein>
<organism evidence="2 3">
    <name type="scientific">Senegalia massiliensis</name>
    <dbReference type="NCBI Taxonomy" id="1720316"/>
    <lineage>
        <taxon>Bacteria</taxon>
        <taxon>Bacillati</taxon>
        <taxon>Bacillota</taxon>
        <taxon>Clostridia</taxon>
        <taxon>Eubacteriales</taxon>
        <taxon>Clostridiaceae</taxon>
        <taxon>Senegalia</taxon>
    </lineage>
</organism>
<name>A0A845QYM4_9CLOT</name>
<comment type="caution">
    <text evidence="2">The sequence shown here is derived from an EMBL/GenBank/DDBJ whole genome shotgun (WGS) entry which is preliminary data.</text>
</comment>
<keyword evidence="1" id="KW-0812">Transmembrane</keyword>
<evidence type="ECO:0000313" key="2">
    <source>
        <dbReference type="EMBL" id="NBI07585.1"/>
    </source>
</evidence>
<gene>
    <name evidence="2" type="ORF">D3Z33_12055</name>
</gene>
<reference evidence="2 3" key="1">
    <citation type="submission" date="2018-08" db="EMBL/GenBank/DDBJ databases">
        <title>Murine metabolic-syndrome-specific gut microbial biobank.</title>
        <authorList>
            <person name="Liu C."/>
        </authorList>
    </citation>
    <scope>NUCLEOTIDE SEQUENCE [LARGE SCALE GENOMIC DNA]</scope>
    <source>
        <strain evidence="2 3">583</strain>
    </source>
</reference>
<dbReference type="RefSeq" id="WP_160198055.1">
    <property type="nucleotide sequence ID" value="NZ_QXXA01000013.1"/>
</dbReference>
<feature type="transmembrane region" description="Helical" evidence="1">
    <location>
        <begin position="20"/>
        <end position="41"/>
    </location>
</feature>
<dbReference type="AlphaFoldDB" id="A0A845QYM4"/>
<evidence type="ECO:0000313" key="3">
    <source>
        <dbReference type="Proteomes" id="UP000467132"/>
    </source>
</evidence>
<evidence type="ECO:0000256" key="1">
    <source>
        <dbReference type="SAM" id="Phobius"/>
    </source>
</evidence>
<sequence length="72" mass="8047">MVNFNISSNRFSSILKSKKANGLICLILIIAVIAVIGYNLLPTVKNALDNRGKKMIETDYYNSDDTLIQEVK</sequence>
<keyword evidence="1" id="KW-1133">Transmembrane helix</keyword>